<dbReference type="EMBL" id="CAACYD010000003">
    <property type="protein sequence ID" value="VFA81263.1"/>
    <property type="molecule type" value="Genomic_DNA"/>
</dbReference>
<feature type="transmembrane region" description="Helical" evidence="3">
    <location>
        <begin position="70"/>
        <end position="88"/>
    </location>
</feature>
<keyword evidence="3" id="KW-1133">Transmembrane helix</keyword>
<feature type="transmembrane region" description="Helical" evidence="3">
    <location>
        <begin position="207"/>
        <end position="226"/>
    </location>
</feature>
<feature type="transmembrane region" description="Helical" evidence="3">
    <location>
        <begin position="145"/>
        <end position="163"/>
    </location>
</feature>
<dbReference type="SUPFAM" id="SSF103481">
    <property type="entry name" value="Multidrug resistance efflux transporter EmrE"/>
    <property type="match status" value="2"/>
</dbReference>
<evidence type="ECO:0000259" key="4">
    <source>
        <dbReference type="Pfam" id="PF00892"/>
    </source>
</evidence>
<feature type="transmembrane region" description="Helical" evidence="3">
    <location>
        <begin position="121"/>
        <end position="139"/>
    </location>
</feature>
<feature type="transmembrane region" description="Helical" evidence="3">
    <location>
        <begin position="175"/>
        <end position="195"/>
    </location>
</feature>
<feature type="transmembrane region" description="Helical" evidence="3">
    <location>
        <begin position="94"/>
        <end position="114"/>
    </location>
</feature>
<dbReference type="Proteomes" id="UP000360750">
    <property type="component" value="Unassembled WGS sequence"/>
</dbReference>
<dbReference type="InterPro" id="IPR037185">
    <property type="entry name" value="EmrE-like"/>
</dbReference>
<accession>A0ABD7UXS3</accession>
<dbReference type="InterPro" id="IPR000620">
    <property type="entry name" value="EamA_dom"/>
</dbReference>
<evidence type="ECO:0000313" key="6">
    <source>
        <dbReference type="Proteomes" id="UP000360750"/>
    </source>
</evidence>
<feature type="region of interest" description="Disordered" evidence="2">
    <location>
        <begin position="264"/>
        <end position="296"/>
    </location>
</feature>
<reference evidence="5 6" key="1">
    <citation type="submission" date="2019-02" db="EMBL/GenBank/DDBJ databases">
        <authorList>
            <consortium name="Pathogen Informatics"/>
        </authorList>
    </citation>
    <scope>NUCLEOTIDE SEQUENCE [LARGE SCALE GENOMIC DNA]</scope>
    <source>
        <strain evidence="5 6">3012STDY6756503</strain>
    </source>
</reference>
<comment type="similarity">
    <text evidence="1">Belongs to the EamA transporter family.</text>
</comment>
<feature type="transmembrane region" description="Helical" evidence="3">
    <location>
        <begin position="40"/>
        <end position="58"/>
    </location>
</feature>
<feature type="compositionally biased region" description="Basic and acidic residues" evidence="2">
    <location>
        <begin position="266"/>
        <end position="281"/>
    </location>
</feature>
<protein>
    <submittedName>
        <fullName evidence="5">Inner membrane transporter rhtA</fullName>
    </submittedName>
</protein>
<feature type="transmembrane region" description="Helical" evidence="3">
    <location>
        <begin position="9"/>
        <end position="34"/>
    </location>
</feature>
<evidence type="ECO:0000256" key="1">
    <source>
        <dbReference type="ARBA" id="ARBA00007362"/>
    </source>
</evidence>
<gene>
    <name evidence="5" type="primary">rhtA</name>
    <name evidence="5" type="ORF">NCTC8139_00318</name>
</gene>
<feature type="transmembrane region" description="Helical" evidence="3">
    <location>
        <begin position="238"/>
        <end position="260"/>
    </location>
</feature>
<evidence type="ECO:0000256" key="3">
    <source>
        <dbReference type="SAM" id="Phobius"/>
    </source>
</evidence>
<dbReference type="Pfam" id="PF00892">
    <property type="entry name" value="EamA"/>
    <property type="match status" value="1"/>
</dbReference>
<sequence length="383" mass="40360">MTGTTRGDLLLPPGLMVIGATSMYLGAAVAVGLFDDLAPAAVAWLRIAGAAVVLLLWIRPPRAAWRPGRLRLAACFGLITAGMNISFYEALARLPMGTTVALEFLGPIAVAALGSRRPRDVAALLLAAVGVVLIADVRWQGTGAGVLFALGAAACWAGYIVLGKRVAARGAGIEDLATGFAVATLVTSPLAWWVVRAAADGVALPALVGQGLVLGVASTAVPYLLDQVVLRRVGQARFAILLALLPVTAAVIGLVVLAQVPRPPRGRGDRGGRARGGVEDRRRRHPAGLRGSSANTPGQAARAFFSALFSSFFDISEVSSLRIRWITTGQRTQRLELLQHFFFGFSEHTLAGSTLPMDQRLAEPNYSVFRSCDRGLRPLTDSL</sequence>
<name>A0ABD7UXS3_9ACTN</name>
<keyword evidence="3" id="KW-0472">Membrane</keyword>
<comment type="caution">
    <text evidence="5">The sequence shown here is derived from an EMBL/GenBank/DDBJ whole genome shotgun (WGS) entry which is preliminary data.</text>
</comment>
<feature type="domain" description="EamA" evidence="4">
    <location>
        <begin position="144"/>
        <end position="261"/>
    </location>
</feature>
<keyword evidence="3" id="KW-0812">Transmembrane</keyword>
<proteinExistence type="inferred from homology"/>
<organism evidence="5 6">
    <name type="scientific">Gordonia paraffinivorans</name>
    <dbReference type="NCBI Taxonomy" id="175628"/>
    <lineage>
        <taxon>Bacteria</taxon>
        <taxon>Bacillati</taxon>
        <taxon>Actinomycetota</taxon>
        <taxon>Actinomycetes</taxon>
        <taxon>Mycobacteriales</taxon>
        <taxon>Gordoniaceae</taxon>
        <taxon>Gordonia</taxon>
    </lineage>
</organism>
<evidence type="ECO:0000313" key="5">
    <source>
        <dbReference type="EMBL" id="VFA81263.1"/>
    </source>
</evidence>
<dbReference type="AlphaFoldDB" id="A0ABD7UXS3"/>
<evidence type="ECO:0000256" key="2">
    <source>
        <dbReference type="SAM" id="MobiDB-lite"/>
    </source>
</evidence>